<name>A0A5C5CWD9_9HYPH</name>
<dbReference type="PANTHER" id="PTHR43877">
    <property type="entry name" value="AMINOALKYLPHOSPHONATE N-ACETYLTRANSFERASE-RELATED-RELATED"/>
    <property type="match status" value="1"/>
</dbReference>
<dbReference type="PROSITE" id="PS51186">
    <property type="entry name" value="GNAT"/>
    <property type="match status" value="1"/>
</dbReference>
<dbReference type="AlphaFoldDB" id="A0A5C5CWD9"/>
<evidence type="ECO:0000313" key="5">
    <source>
        <dbReference type="Proteomes" id="UP000313390"/>
    </source>
</evidence>
<accession>A0A5C5CWD9</accession>
<sequence length="162" mass="18126">MVVKIDLLVRRGFPGEFVSMAALAVRAWRIAARDIELTAEKHEALEAKFQRDLHANTDCVLIAERAGIVAGWGARVPQSNYISDLWVDPLRQGQGIGRHLLGALMAQILLDGFDEAVIGTHADNLPALNLYKRAGFRIDWRGEEWSESFGRTVEKVRMCTKL</sequence>
<proteinExistence type="predicted"/>
<dbReference type="InterPro" id="IPR016181">
    <property type="entry name" value="Acyl_CoA_acyltransferase"/>
</dbReference>
<evidence type="ECO:0000313" key="4">
    <source>
        <dbReference type="EMBL" id="TNV15538.1"/>
    </source>
</evidence>
<dbReference type="GO" id="GO:0016747">
    <property type="term" value="F:acyltransferase activity, transferring groups other than amino-acyl groups"/>
    <property type="evidence" value="ECO:0007669"/>
    <property type="project" value="InterPro"/>
</dbReference>
<protein>
    <submittedName>
        <fullName evidence="4">GNAT family N-acetyltransferase</fullName>
    </submittedName>
</protein>
<keyword evidence="1 4" id="KW-0808">Transferase</keyword>
<dbReference type="PANTHER" id="PTHR43877:SF2">
    <property type="entry name" value="AMINOALKYLPHOSPHONATE N-ACETYLTRANSFERASE-RELATED"/>
    <property type="match status" value="1"/>
</dbReference>
<evidence type="ECO:0000256" key="2">
    <source>
        <dbReference type="ARBA" id="ARBA00023315"/>
    </source>
</evidence>
<dbReference type="SUPFAM" id="SSF55729">
    <property type="entry name" value="Acyl-CoA N-acyltransferases (Nat)"/>
    <property type="match status" value="1"/>
</dbReference>
<evidence type="ECO:0000256" key="1">
    <source>
        <dbReference type="ARBA" id="ARBA00022679"/>
    </source>
</evidence>
<comment type="caution">
    <text evidence="4">The sequence shown here is derived from an EMBL/GenBank/DDBJ whole genome shotgun (WGS) entry which is preliminary data.</text>
</comment>
<gene>
    <name evidence="4" type="ORF">FIB18_01925</name>
</gene>
<reference evidence="4 5" key="1">
    <citation type="journal article" date="2011" name="Int. J. Syst. Evol. Microbiol.">
        <title>Ochrobactrum pecoris sp. nov., isolated from farm animals.</title>
        <authorList>
            <person name="Kampfer P."/>
            <person name="Huber B."/>
            <person name="Busse H.J."/>
            <person name="Scholz H.C."/>
            <person name="Tomaso H."/>
            <person name="Hotzel H."/>
            <person name="Melzer F."/>
        </authorList>
    </citation>
    <scope>NUCLEOTIDE SEQUENCE [LARGE SCALE GENOMIC DNA]</scope>
    <source>
        <strain evidence="4 5">08RB2639</strain>
    </source>
</reference>
<keyword evidence="2" id="KW-0012">Acyltransferase</keyword>
<feature type="domain" description="N-acetyltransferase" evidence="3">
    <location>
        <begin position="7"/>
        <end position="162"/>
    </location>
</feature>
<dbReference type="Proteomes" id="UP000313390">
    <property type="component" value="Unassembled WGS sequence"/>
</dbReference>
<dbReference type="OrthoDB" id="9811979at2"/>
<dbReference type="InterPro" id="IPR000182">
    <property type="entry name" value="GNAT_dom"/>
</dbReference>
<dbReference type="EMBL" id="VEWK01000001">
    <property type="protein sequence ID" value="TNV15538.1"/>
    <property type="molecule type" value="Genomic_DNA"/>
</dbReference>
<dbReference type="InterPro" id="IPR050832">
    <property type="entry name" value="Bact_Acetyltransf"/>
</dbReference>
<dbReference type="Gene3D" id="3.40.630.30">
    <property type="match status" value="1"/>
</dbReference>
<evidence type="ECO:0000259" key="3">
    <source>
        <dbReference type="PROSITE" id="PS51186"/>
    </source>
</evidence>
<dbReference type="Pfam" id="PF00583">
    <property type="entry name" value="Acetyltransf_1"/>
    <property type="match status" value="1"/>
</dbReference>
<dbReference type="CDD" id="cd04301">
    <property type="entry name" value="NAT_SF"/>
    <property type="match status" value="1"/>
</dbReference>
<organism evidence="4 5">
    <name type="scientific">Brucella pecoris</name>
    <dbReference type="NCBI Taxonomy" id="867683"/>
    <lineage>
        <taxon>Bacteria</taxon>
        <taxon>Pseudomonadati</taxon>
        <taxon>Pseudomonadota</taxon>
        <taxon>Alphaproteobacteria</taxon>
        <taxon>Hyphomicrobiales</taxon>
        <taxon>Brucellaceae</taxon>
        <taxon>Brucella/Ochrobactrum group</taxon>
        <taxon>Brucella</taxon>
    </lineage>
</organism>